<keyword evidence="5" id="KW-1185">Reference proteome</keyword>
<dbReference type="Gramene" id="Zm00001eb192480_T001">
    <property type="protein sequence ID" value="Zm00001eb192480_P001"/>
    <property type="gene ID" value="Zm00001eb192480"/>
</dbReference>
<dbReference type="STRING" id="4577.K7U571"/>
<dbReference type="Gene3D" id="3.30.559.10">
    <property type="entry name" value="Chloramphenicol acetyltransferase-like domain"/>
    <property type="match status" value="2"/>
</dbReference>
<dbReference type="EMBL" id="CM000780">
    <property type="protein sequence ID" value="AQK55862.1"/>
    <property type="molecule type" value="Genomic_DNA"/>
</dbReference>
<evidence type="ECO:0000313" key="3">
    <source>
        <dbReference type="EMBL" id="AQK55862.1"/>
    </source>
</evidence>
<dbReference type="AlphaFoldDB" id="K7U571"/>
<evidence type="ECO:0000313" key="5">
    <source>
        <dbReference type="Proteomes" id="UP000007305"/>
    </source>
</evidence>
<dbReference type="SMR" id="K7U571"/>
<dbReference type="GO" id="GO:0016747">
    <property type="term" value="F:acyltransferase activity, transferring groups other than amino-acyl groups"/>
    <property type="evidence" value="ECO:0007669"/>
    <property type="project" value="UniProtKB-ARBA"/>
</dbReference>
<gene>
    <name evidence="3" type="ORF">ZEAMMB73_Zm00001d052042</name>
</gene>
<dbReference type="InterPro" id="IPR051504">
    <property type="entry name" value="Plant_metabolite_acyltrans"/>
</dbReference>
<evidence type="ECO:0000256" key="1">
    <source>
        <dbReference type="ARBA" id="ARBA00022679"/>
    </source>
</evidence>
<dbReference type="OMA" id="KWATTHR"/>
<dbReference type="eggNOG" id="ENOG502QPXT">
    <property type="taxonomic scope" value="Eukaryota"/>
</dbReference>
<keyword evidence="6" id="KW-1267">Proteomics identification</keyword>
<dbReference type="ExpressionAtlas" id="K7U571">
    <property type="expression patterns" value="baseline and differential"/>
</dbReference>
<sequence>MAPTLVYPVTAMEKFDVTPSPAPAAGQPRALPLTFYDLVFWAIPPVQRLFFYDRADLLDVSDFTLGELPRFRDSLAAALHHFYPLAGKLTCELVHEEGAAPPEVVFSDGDSVPLTVAVSGDDFRDLAGDHARDTARLRALLPALPQHGGSSRSHSQQGVLAVQITVFPRAGVCIGTTVHHAVADGSSYAHFLRTWATAHRLGPERSGAVAVDVPPPLFDRGVVRDDARLREAFLRDHLALGTAGRGGGERLCDWDLSRRPGVVFATFRFTEKRLRALGRRAEAETSARCSPYALACGAAWAGIVRARGIGTGTGTDGAPAPDALFGFVTGCKPRASPPVPANYFGNCLGLCRVAHHAKRGELTAVAASAAIWRAIEGLAEAGSVFRGARGWVRWVREYASARAVTVAGSPKLGLYAAADFGGAWGRPAKVEIASVERTGALALAESGRDGDGGIEVGLALPRAEMETFRAFYLDLLASLDLD</sequence>
<accession>K7U571</accession>
<dbReference type="InterPro" id="IPR023213">
    <property type="entry name" value="CAT-like_dom_sf"/>
</dbReference>
<proteinExistence type="evidence at protein level"/>
<keyword evidence="2" id="KW-0012">Acyltransferase</keyword>
<keyword evidence="1 3" id="KW-0808">Transferase</keyword>
<reference evidence="4" key="4">
    <citation type="submission" date="2021-05" db="UniProtKB">
        <authorList>
            <consortium name="EnsemblPlants"/>
        </authorList>
    </citation>
    <scope>IDENTIFICATION</scope>
    <source>
        <strain evidence="4">cv. B73</strain>
    </source>
</reference>
<reference evidence="4" key="3">
    <citation type="submission" date="2019-07" db="EMBL/GenBank/DDBJ databases">
        <authorList>
            <person name="Seetharam A."/>
            <person name="Woodhouse M."/>
            <person name="Cannon E."/>
        </authorList>
    </citation>
    <scope>NUCLEOTIDE SEQUENCE [LARGE SCALE GENOMIC DNA]</scope>
    <source>
        <strain evidence="4">cv. B73</strain>
    </source>
</reference>
<reference evidence="5" key="1">
    <citation type="journal article" date="2009" name="Science">
        <title>The B73 maize genome: complexity, diversity, and dynamics.</title>
        <authorList>
            <person name="Schnable P.S."/>
            <person name="Ware D."/>
            <person name="Fulton R.S."/>
            <person name="Stein J.C."/>
            <person name="Wei F."/>
            <person name="Pasternak S."/>
            <person name="Liang C."/>
            <person name="Zhang J."/>
            <person name="Fulton L."/>
            <person name="Graves T.A."/>
            <person name="Minx P."/>
            <person name="Reily A.D."/>
            <person name="Courtney L."/>
            <person name="Kruchowski S.S."/>
            <person name="Tomlinson C."/>
            <person name="Strong C."/>
            <person name="Delehaunty K."/>
            <person name="Fronick C."/>
            <person name="Courtney B."/>
            <person name="Rock S.M."/>
            <person name="Belter E."/>
            <person name="Du F."/>
            <person name="Kim K."/>
            <person name="Abbott R.M."/>
            <person name="Cotton M."/>
            <person name="Levy A."/>
            <person name="Marchetto P."/>
            <person name="Ochoa K."/>
            <person name="Jackson S.M."/>
            <person name="Gillam B."/>
            <person name="Chen W."/>
            <person name="Yan L."/>
            <person name="Higginbotham J."/>
            <person name="Cardenas M."/>
            <person name="Waligorski J."/>
            <person name="Applebaum E."/>
            <person name="Phelps L."/>
            <person name="Falcone J."/>
            <person name="Kanchi K."/>
            <person name="Thane T."/>
            <person name="Scimone A."/>
            <person name="Thane N."/>
            <person name="Henke J."/>
            <person name="Wang T."/>
            <person name="Ruppert J."/>
            <person name="Shah N."/>
            <person name="Rotter K."/>
            <person name="Hodges J."/>
            <person name="Ingenthron E."/>
            <person name="Cordes M."/>
            <person name="Kohlberg S."/>
            <person name="Sgro J."/>
            <person name="Delgado B."/>
            <person name="Mead K."/>
            <person name="Chinwalla A."/>
            <person name="Leonard S."/>
            <person name="Crouse K."/>
            <person name="Collura K."/>
            <person name="Kudrna D."/>
            <person name="Currie J."/>
            <person name="He R."/>
            <person name="Angelova A."/>
            <person name="Rajasekar S."/>
            <person name="Mueller T."/>
            <person name="Lomeli R."/>
            <person name="Scara G."/>
            <person name="Ko A."/>
            <person name="Delaney K."/>
            <person name="Wissotski M."/>
            <person name="Lopez G."/>
            <person name="Campos D."/>
            <person name="Braidotti M."/>
            <person name="Ashley E."/>
            <person name="Golser W."/>
            <person name="Kim H."/>
            <person name="Lee S."/>
            <person name="Lin J."/>
            <person name="Dujmic Z."/>
            <person name="Kim W."/>
            <person name="Talag J."/>
            <person name="Zuccolo A."/>
            <person name="Fan C."/>
            <person name="Sebastian A."/>
            <person name="Kramer M."/>
            <person name="Spiegel L."/>
            <person name="Nascimento L."/>
            <person name="Zutavern T."/>
            <person name="Miller B."/>
            <person name="Ambroise C."/>
            <person name="Muller S."/>
            <person name="Spooner W."/>
            <person name="Narechania A."/>
            <person name="Ren L."/>
            <person name="Wei S."/>
            <person name="Kumari S."/>
            <person name="Faga B."/>
            <person name="Levy M.J."/>
            <person name="McMahan L."/>
            <person name="Van Buren P."/>
            <person name="Vaughn M.W."/>
            <person name="Ying K."/>
            <person name="Yeh C.-T."/>
            <person name="Emrich S.J."/>
            <person name="Jia Y."/>
            <person name="Kalyanaraman A."/>
            <person name="Hsia A.-P."/>
            <person name="Barbazuk W.B."/>
            <person name="Baucom R.S."/>
            <person name="Brutnell T.P."/>
            <person name="Carpita N.C."/>
            <person name="Chaparro C."/>
            <person name="Chia J.-M."/>
            <person name="Deragon J.-M."/>
            <person name="Estill J.C."/>
            <person name="Fu Y."/>
            <person name="Jeddeloh J.A."/>
            <person name="Han Y."/>
            <person name="Lee H."/>
            <person name="Li P."/>
            <person name="Lisch D.R."/>
            <person name="Liu S."/>
            <person name="Liu Z."/>
            <person name="Nagel D.H."/>
            <person name="McCann M.C."/>
            <person name="SanMiguel P."/>
            <person name="Myers A.M."/>
            <person name="Nettleton D."/>
            <person name="Nguyen J."/>
            <person name="Penning B.W."/>
            <person name="Ponnala L."/>
            <person name="Schneider K.L."/>
            <person name="Schwartz D.C."/>
            <person name="Sharma A."/>
            <person name="Soderlund C."/>
            <person name="Springer N.M."/>
            <person name="Sun Q."/>
            <person name="Wang H."/>
            <person name="Waterman M."/>
            <person name="Westerman R."/>
            <person name="Wolfgruber T.K."/>
            <person name="Yang L."/>
            <person name="Yu Y."/>
            <person name="Zhang L."/>
            <person name="Zhou S."/>
            <person name="Zhu Q."/>
            <person name="Bennetzen J.L."/>
            <person name="Dawe R.K."/>
            <person name="Jiang J."/>
            <person name="Jiang N."/>
            <person name="Presting G.G."/>
            <person name="Wessler S.R."/>
            <person name="Aluru S."/>
            <person name="Martienssen R.A."/>
            <person name="Clifton S.W."/>
            <person name="McCombie W.R."/>
            <person name="Wing R.A."/>
            <person name="Wilson R.K."/>
        </authorList>
    </citation>
    <scope>NUCLEOTIDE SEQUENCE [LARGE SCALE GENOMIC DNA]</scope>
    <source>
        <strain evidence="5">cv. B73</strain>
    </source>
</reference>
<evidence type="ECO:0000313" key="4">
    <source>
        <dbReference type="EnsemblPlants" id="Zm00001eb192480_P001"/>
    </source>
</evidence>
<organism evidence="3">
    <name type="scientific">Zea mays</name>
    <name type="common">Maize</name>
    <dbReference type="NCBI Taxonomy" id="4577"/>
    <lineage>
        <taxon>Eukaryota</taxon>
        <taxon>Viridiplantae</taxon>
        <taxon>Streptophyta</taxon>
        <taxon>Embryophyta</taxon>
        <taxon>Tracheophyta</taxon>
        <taxon>Spermatophyta</taxon>
        <taxon>Magnoliopsida</taxon>
        <taxon>Liliopsida</taxon>
        <taxon>Poales</taxon>
        <taxon>Poaceae</taxon>
        <taxon>PACMAD clade</taxon>
        <taxon>Panicoideae</taxon>
        <taxon>Andropogonodae</taxon>
        <taxon>Andropogoneae</taxon>
        <taxon>Tripsacinae</taxon>
        <taxon>Zea</taxon>
    </lineage>
</organism>
<dbReference type="PaxDb" id="4577-GRMZM2G316787_P01"/>
<evidence type="ECO:0007829" key="6">
    <source>
        <dbReference type="PeptideAtlas" id="K7U571"/>
    </source>
</evidence>
<protein>
    <submittedName>
        <fullName evidence="3">Phenolic glucoside malonyltransferase 1</fullName>
    </submittedName>
</protein>
<dbReference type="HOGENOM" id="CLU_014546_7_2_1"/>
<reference evidence="3" key="2">
    <citation type="submission" date="2015-12" db="EMBL/GenBank/DDBJ databases">
        <title>Update maize B73 reference genome by single molecule sequencing technologies.</title>
        <authorList>
            <consortium name="Maize Genome Sequencing Project"/>
            <person name="Ware D."/>
        </authorList>
    </citation>
    <scope>NUCLEOTIDE SEQUENCE</scope>
    <source>
        <tissue evidence="3">Seedling</tissue>
    </source>
</reference>
<dbReference type="Pfam" id="PF02458">
    <property type="entry name" value="Transferase"/>
    <property type="match status" value="1"/>
</dbReference>
<dbReference type="EnsemblPlants" id="Zm00001eb192480_T001">
    <property type="protein sequence ID" value="Zm00001eb192480_P001"/>
    <property type="gene ID" value="Zm00001eb192480"/>
</dbReference>
<dbReference type="Proteomes" id="UP000007305">
    <property type="component" value="Chromosome 4"/>
</dbReference>
<name>K7U571_MAIZE</name>
<evidence type="ECO:0000256" key="2">
    <source>
        <dbReference type="ARBA" id="ARBA00023315"/>
    </source>
</evidence>
<dbReference type="PANTHER" id="PTHR31625">
    <property type="match status" value="1"/>
</dbReference>